<dbReference type="OrthoDB" id="3800349at2759"/>
<dbReference type="EMBL" id="ML996584">
    <property type="protein sequence ID" value="KAF2753519.1"/>
    <property type="molecule type" value="Genomic_DNA"/>
</dbReference>
<feature type="region of interest" description="Disordered" evidence="1">
    <location>
        <begin position="20"/>
        <end position="315"/>
    </location>
</feature>
<reference evidence="2" key="1">
    <citation type="journal article" date="2020" name="Stud. Mycol.">
        <title>101 Dothideomycetes genomes: a test case for predicting lifestyles and emergence of pathogens.</title>
        <authorList>
            <person name="Haridas S."/>
            <person name="Albert R."/>
            <person name="Binder M."/>
            <person name="Bloem J."/>
            <person name="Labutti K."/>
            <person name="Salamov A."/>
            <person name="Andreopoulos B."/>
            <person name="Baker S."/>
            <person name="Barry K."/>
            <person name="Bills G."/>
            <person name="Bluhm B."/>
            <person name="Cannon C."/>
            <person name="Castanera R."/>
            <person name="Culley D."/>
            <person name="Daum C."/>
            <person name="Ezra D."/>
            <person name="Gonzalez J."/>
            <person name="Henrissat B."/>
            <person name="Kuo A."/>
            <person name="Liang C."/>
            <person name="Lipzen A."/>
            <person name="Lutzoni F."/>
            <person name="Magnuson J."/>
            <person name="Mondo S."/>
            <person name="Nolan M."/>
            <person name="Ohm R."/>
            <person name="Pangilinan J."/>
            <person name="Park H.-J."/>
            <person name="Ramirez L."/>
            <person name="Alfaro M."/>
            <person name="Sun H."/>
            <person name="Tritt A."/>
            <person name="Yoshinaga Y."/>
            <person name="Zwiers L.-H."/>
            <person name="Turgeon B."/>
            <person name="Goodwin S."/>
            <person name="Spatafora J."/>
            <person name="Crous P."/>
            <person name="Grigoriev I."/>
        </authorList>
    </citation>
    <scope>NUCLEOTIDE SEQUENCE</scope>
    <source>
        <strain evidence="2">CBS 121739</strain>
    </source>
</reference>
<accession>A0A6A6VUE6</accession>
<protein>
    <recommendedName>
        <fullName evidence="4">Glycine zipper 2TM domain-containing protein</fullName>
    </recommendedName>
</protein>
<gene>
    <name evidence="2" type="ORF">EJ05DRAFT_220638</name>
</gene>
<evidence type="ECO:0000256" key="1">
    <source>
        <dbReference type="SAM" id="MobiDB-lite"/>
    </source>
</evidence>
<feature type="compositionally biased region" description="Low complexity" evidence="1">
    <location>
        <begin position="239"/>
        <end position="251"/>
    </location>
</feature>
<organism evidence="2 3">
    <name type="scientific">Pseudovirgaria hyperparasitica</name>
    <dbReference type="NCBI Taxonomy" id="470096"/>
    <lineage>
        <taxon>Eukaryota</taxon>
        <taxon>Fungi</taxon>
        <taxon>Dikarya</taxon>
        <taxon>Ascomycota</taxon>
        <taxon>Pezizomycotina</taxon>
        <taxon>Dothideomycetes</taxon>
        <taxon>Dothideomycetes incertae sedis</taxon>
        <taxon>Acrospermales</taxon>
        <taxon>Acrospermaceae</taxon>
        <taxon>Pseudovirgaria</taxon>
    </lineage>
</organism>
<dbReference type="Proteomes" id="UP000799437">
    <property type="component" value="Unassembled WGS sequence"/>
</dbReference>
<feature type="compositionally biased region" description="Low complexity" evidence="1">
    <location>
        <begin position="145"/>
        <end position="158"/>
    </location>
</feature>
<dbReference type="GeneID" id="54480950"/>
<proteinExistence type="predicted"/>
<sequence>MTAYQKLALKAIALGADKIPDKLFDSIPGGYYKEKERREREDRRRAASNKPSRSDERGRRASTGRRYSEESENYTSDDFYTSADEKARRARRRRRRRDSRKRKGEEQSMEDPYRSSRRDRDRDGQPPDHRPAAAGAATGEQFYNRGPSGPSYPTGYSPPRSPQYRANNYAPPDGQGFDAQARGYSGPYQGSYPPHPANGAPFDPSQGPPNQDQYYIPPYNPADYAPPQPGNMYPSPPQAMAAAAAGGAAAAPLYRQGSYSQPSSPERRSRRHRSRDRSEGDRSQSRSRRAKSSNRDRVRNKSRGVKDRIKNMDDRERKIAASLAGAIGGGFVGHEVGHGAFPTLLGAVLGGAGLRALEKKTDKKRS</sequence>
<evidence type="ECO:0000313" key="3">
    <source>
        <dbReference type="Proteomes" id="UP000799437"/>
    </source>
</evidence>
<feature type="compositionally biased region" description="Basic and acidic residues" evidence="1">
    <location>
        <begin position="32"/>
        <end position="45"/>
    </location>
</feature>
<feature type="compositionally biased region" description="Basic and acidic residues" evidence="1">
    <location>
        <begin position="103"/>
        <end position="131"/>
    </location>
</feature>
<evidence type="ECO:0000313" key="2">
    <source>
        <dbReference type="EMBL" id="KAF2753519.1"/>
    </source>
</evidence>
<dbReference type="RefSeq" id="XP_033595970.1">
    <property type="nucleotide sequence ID" value="XM_033739896.1"/>
</dbReference>
<dbReference type="AlphaFoldDB" id="A0A6A6VUE6"/>
<keyword evidence="3" id="KW-1185">Reference proteome</keyword>
<evidence type="ECO:0008006" key="4">
    <source>
        <dbReference type="Google" id="ProtNLM"/>
    </source>
</evidence>
<name>A0A6A6VUE6_9PEZI</name>
<feature type="compositionally biased region" description="Pro residues" evidence="1">
    <location>
        <begin position="218"/>
        <end position="237"/>
    </location>
</feature>
<feature type="compositionally biased region" description="Basic and acidic residues" evidence="1">
    <location>
        <begin position="293"/>
        <end position="315"/>
    </location>
</feature>
<feature type="compositionally biased region" description="Basic residues" evidence="1">
    <location>
        <begin position="88"/>
        <end position="102"/>
    </location>
</feature>